<feature type="transmembrane region" description="Helical" evidence="5">
    <location>
        <begin position="189"/>
        <end position="210"/>
    </location>
</feature>
<evidence type="ECO:0000313" key="7">
    <source>
        <dbReference type="Proteomes" id="UP000000798"/>
    </source>
</evidence>
<evidence type="ECO:0000256" key="3">
    <source>
        <dbReference type="ARBA" id="ARBA00022989"/>
    </source>
</evidence>
<dbReference type="GO" id="GO:0005385">
    <property type="term" value="F:zinc ion transmembrane transporter activity"/>
    <property type="evidence" value="ECO:0000318"/>
    <property type="project" value="GO_Central"/>
</dbReference>
<dbReference type="PIR" id="D70456">
    <property type="entry name" value="D70456"/>
</dbReference>
<proteinExistence type="predicted"/>
<dbReference type="RefSeq" id="WP_010881181.1">
    <property type="nucleotide sequence ID" value="NC_000918.1"/>
</dbReference>
<dbReference type="GO" id="GO:0016020">
    <property type="term" value="C:membrane"/>
    <property type="evidence" value="ECO:0000318"/>
    <property type="project" value="GO_Central"/>
</dbReference>
<sequence length="243" mass="26211">MEILLIASLLSLGTFLGSFLSLFFRSVNVGVSLAFAAGVMLVASFTSLILPGIEIGGFWKTATGIVLGFFLMMLVEVLSPHEHVVKGKEGLIKKESLNRLILIVIGITIHNVPEGISVGVATSHSWNTGFPLAIAIAVQDIPEGLVVSLPLMVMMKSTLIPLIIGFLSGFIESIFAVFGYYLMETFKNLLPYGLGFGGGAMLYVTVKEALPEIYASGERETKITLSFLTGFLLMLFLDSIEIK</sequence>
<accession>O67678</accession>
<protein>
    <recommendedName>
        <fullName evidence="8">ZIP family metal transporter</fullName>
    </recommendedName>
</protein>
<evidence type="ECO:0000256" key="2">
    <source>
        <dbReference type="ARBA" id="ARBA00022692"/>
    </source>
</evidence>
<dbReference type="EnsemblBacteria" id="AAC07647">
    <property type="protein sequence ID" value="AAC07647"/>
    <property type="gene ID" value="aq_1814"/>
</dbReference>
<organism evidence="6 7">
    <name type="scientific">Aquifex aeolicus (strain VF5)</name>
    <dbReference type="NCBI Taxonomy" id="224324"/>
    <lineage>
        <taxon>Bacteria</taxon>
        <taxon>Pseudomonadati</taxon>
        <taxon>Aquificota</taxon>
        <taxon>Aquificia</taxon>
        <taxon>Aquificales</taxon>
        <taxon>Aquificaceae</taxon>
        <taxon>Aquifex</taxon>
    </lineage>
</organism>
<dbReference type="STRING" id="224324.aq_1814"/>
<keyword evidence="2 5" id="KW-0812">Transmembrane</keyword>
<dbReference type="PANTHER" id="PTHR11040">
    <property type="entry name" value="ZINC/IRON TRANSPORTER"/>
    <property type="match status" value="1"/>
</dbReference>
<dbReference type="InterPro" id="IPR003689">
    <property type="entry name" value="ZIP"/>
</dbReference>
<dbReference type="EMBL" id="AE000657">
    <property type="protein sequence ID" value="AAC07647.1"/>
    <property type="molecule type" value="Genomic_DNA"/>
</dbReference>
<evidence type="ECO:0000313" key="6">
    <source>
        <dbReference type="EMBL" id="AAC07647.1"/>
    </source>
</evidence>
<gene>
    <name evidence="6" type="ordered locus">aq_1814</name>
</gene>
<comment type="subcellular location">
    <subcellularLocation>
        <location evidence="1">Membrane</location>
        <topology evidence="1">Multi-pass membrane protein</topology>
    </subcellularLocation>
</comment>
<dbReference type="Proteomes" id="UP000000798">
    <property type="component" value="Chromosome"/>
</dbReference>
<name>O67678_AQUAE</name>
<evidence type="ECO:0008006" key="8">
    <source>
        <dbReference type="Google" id="ProtNLM"/>
    </source>
</evidence>
<feature type="transmembrane region" description="Helical" evidence="5">
    <location>
        <begin position="6"/>
        <end position="24"/>
    </location>
</feature>
<dbReference type="PANTHER" id="PTHR11040:SF70">
    <property type="entry name" value="OS05G0316100 PROTEIN"/>
    <property type="match status" value="1"/>
</dbReference>
<feature type="transmembrane region" description="Helical" evidence="5">
    <location>
        <begin position="159"/>
        <end position="183"/>
    </location>
</feature>
<feature type="transmembrane region" description="Helical" evidence="5">
    <location>
        <begin position="100"/>
        <end position="120"/>
    </location>
</feature>
<dbReference type="eggNOG" id="COG0428">
    <property type="taxonomic scope" value="Bacteria"/>
</dbReference>
<dbReference type="GO" id="GO:0071577">
    <property type="term" value="P:zinc ion transmembrane transport"/>
    <property type="evidence" value="ECO:0000318"/>
    <property type="project" value="GO_Central"/>
</dbReference>
<evidence type="ECO:0000256" key="4">
    <source>
        <dbReference type="ARBA" id="ARBA00023136"/>
    </source>
</evidence>
<feature type="transmembrane region" description="Helical" evidence="5">
    <location>
        <begin position="59"/>
        <end position="79"/>
    </location>
</feature>
<dbReference type="Pfam" id="PF02535">
    <property type="entry name" value="Zip"/>
    <property type="match status" value="1"/>
</dbReference>
<dbReference type="KEGG" id="aae:aq_1814"/>
<reference evidence="6 7" key="1">
    <citation type="journal article" date="1998" name="Nature">
        <title>The complete genome of the hyperthermophilic bacterium Aquifex aeolicus.</title>
        <authorList>
            <person name="Deckert G."/>
            <person name="Warren P.V."/>
            <person name="Gaasterland T."/>
            <person name="Young W.G."/>
            <person name="Lenox A.L."/>
            <person name="Graham D.E."/>
            <person name="Overbeek R."/>
            <person name="Snead M.A."/>
            <person name="Keller M."/>
            <person name="Aujay M."/>
            <person name="Huber R."/>
            <person name="Feldman R.A."/>
            <person name="Short J.M."/>
            <person name="Olson G.J."/>
            <person name="Swanson R.V."/>
        </authorList>
    </citation>
    <scope>NUCLEOTIDE SEQUENCE [LARGE SCALE GENOMIC DNA]</scope>
    <source>
        <strain evidence="6 7">VF5</strain>
    </source>
</reference>
<keyword evidence="3 5" id="KW-1133">Transmembrane helix</keyword>
<dbReference type="AlphaFoldDB" id="O67678"/>
<dbReference type="InParanoid" id="O67678"/>
<feature type="transmembrane region" description="Helical" evidence="5">
    <location>
        <begin position="31"/>
        <end position="53"/>
    </location>
</feature>
<dbReference type="FunCoup" id="O67678">
    <property type="interactions" value="192"/>
</dbReference>
<feature type="transmembrane region" description="Helical" evidence="5">
    <location>
        <begin position="222"/>
        <end position="240"/>
    </location>
</feature>
<keyword evidence="4 5" id="KW-0472">Membrane</keyword>
<dbReference type="OrthoDB" id="9787346at2"/>
<keyword evidence="7" id="KW-1185">Reference proteome</keyword>
<evidence type="ECO:0000256" key="1">
    <source>
        <dbReference type="ARBA" id="ARBA00004141"/>
    </source>
</evidence>
<evidence type="ECO:0000256" key="5">
    <source>
        <dbReference type="SAM" id="Phobius"/>
    </source>
</evidence>
<dbReference type="HOGENOM" id="CLU_015114_1_2_0"/>